<dbReference type="PANTHER" id="PTHR20961">
    <property type="entry name" value="GLYCOSYLTRANSFERASE"/>
    <property type="match status" value="1"/>
</dbReference>
<dbReference type="InterPro" id="IPR007657">
    <property type="entry name" value="Glycosyltransferase_61"/>
</dbReference>
<dbReference type="Pfam" id="PF04577">
    <property type="entry name" value="Glyco_transf_61"/>
    <property type="match status" value="1"/>
</dbReference>
<evidence type="ECO:0000256" key="3">
    <source>
        <dbReference type="ARBA" id="ARBA00022679"/>
    </source>
</evidence>
<reference evidence="12" key="1">
    <citation type="journal article" date="2020" name="Stud. Mycol.">
        <title>101 Dothideomycetes genomes: a test case for predicting lifestyles and emergence of pathogens.</title>
        <authorList>
            <person name="Haridas S."/>
            <person name="Albert R."/>
            <person name="Binder M."/>
            <person name="Bloem J."/>
            <person name="Labutti K."/>
            <person name="Salamov A."/>
            <person name="Andreopoulos B."/>
            <person name="Baker S."/>
            <person name="Barry K."/>
            <person name="Bills G."/>
            <person name="Bluhm B."/>
            <person name="Cannon C."/>
            <person name="Castanera R."/>
            <person name="Culley D."/>
            <person name="Daum C."/>
            <person name="Ezra D."/>
            <person name="Gonzalez J."/>
            <person name="Henrissat B."/>
            <person name="Kuo A."/>
            <person name="Liang C."/>
            <person name="Lipzen A."/>
            <person name="Lutzoni F."/>
            <person name="Magnuson J."/>
            <person name="Mondo S."/>
            <person name="Nolan M."/>
            <person name="Ohm R."/>
            <person name="Pangilinan J."/>
            <person name="Park H.-J."/>
            <person name="Ramirez L."/>
            <person name="Alfaro M."/>
            <person name="Sun H."/>
            <person name="Tritt A."/>
            <person name="Yoshinaga Y."/>
            <person name="Zwiers L.-H."/>
            <person name="Turgeon B."/>
            <person name="Goodwin S."/>
            <person name="Spatafora J."/>
            <person name="Crous P."/>
            <person name="Grigoriev I."/>
        </authorList>
    </citation>
    <scope>NUCLEOTIDE SEQUENCE</scope>
    <source>
        <strain evidence="12">CBS 101060</strain>
    </source>
</reference>
<feature type="domain" description="Glycosyltransferase 61 catalytic" evidence="11">
    <location>
        <begin position="266"/>
        <end position="370"/>
    </location>
</feature>
<evidence type="ECO:0000256" key="6">
    <source>
        <dbReference type="ARBA" id="ARBA00023180"/>
    </source>
</evidence>
<evidence type="ECO:0000256" key="7">
    <source>
        <dbReference type="ARBA" id="ARBA00040944"/>
    </source>
</evidence>
<dbReference type="OrthoDB" id="529273at2759"/>
<dbReference type="Proteomes" id="UP000799429">
    <property type="component" value="Unassembled WGS sequence"/>
</dbReference>
<protein>
    <recommendedName>
        <fullName evidence="7">EGF domain-specific O-linked N-acetylglucosamine transferase</fullName>
        <ecNumber evidence="1">2.4.1.255</ecNumber>
    </recommendedName>
    <alternativeName>
        <fullName evidence="8">Extracellular O-linked N-acetylglucosamine transferase</fullName>
    </alternativeName>
</protein>
<evidence type="ECO:0000256" key="9">
    <source>
        <dbReference type="ARBA" id="ARBA00048317"/>
    </source>
</evidence>
<comment type="caution">
    <text evidence="12">The sequence shown here is derived from an EMBL/GenBank/DDBJ whole genome shotgun (WGS) entry which is preliminary data.</text>
</comment>
<dbReference type="GO" id="GO:0005788">
    <property type="term" value="C:endoplasmic reticulum lumen"/>
    <property type="evidence" value="ECO:0007669"/>
    <property type="project" value="TreeGrafter"/>
</dbReference>
<comment type="catalytic activity">
    <reaction evidence="10">
        <text>L-threonyl-[protein] + UDP-N-acetyl-alpha-D-glucosamine = 3-O-(N-acetyl-beta-D-glucosaminyl)-L-threonyl-[protein] + UDP + H(+)</text>
        <dbReference type="Rhea" id="RHEA:48908"/>
        <dbReference type="Rhea" id="RHEA-COMP:11060"/>
        <dbReference type="Rhea" id="RHEA-COMP:12252"/>
        <dbReference type="ChEBI" id="CHEBI:15378"/>
        <dbReference type="ChEBI" id="CHEBI:30013"/>
        <dbReference type="ChEBI" id="CHEBI:57705"/>
        <dbReference type="ChEBI" id="CHEBI:58223"/>
        <dbReference type="ChEBI" id="CHEBI:90840"/>
        <dbReference type="EC" id="2.4.1.255"/>
    </reaction>
</comment>
<keyword evidence="13" id="KW-1185">Reference proteome</keyword>
<keyword evidence="4" id="KW-0732">Signal</keyword>
<evidence type="ECO:0000256" key="2">
    <source>
        <dbReference type="ARBA" id="ARBA00022676"/>
    </source>
</evidence>
<dbReference type="EC" id="2.4.1.255" evidence="1"/>
<name>A0A9P4SHF3_9PEZI</name>
<keyword evidence="6" id="KW-0325">Glycoprotein</keyword>
<dbReference type="AlphaFoldDB" id="A0A9P4SHF3"/>
<evidence type="ECO:0000256" key="5">
    <source>
        <dbReference type="ARBA" id="ARBA00022824"/>
    </source>
</evidence>
<gene>
    <name evidence="12" type="ORF">M501DRAFT_925643</name>
</gene>
<organism evidence="12 13">
    <name type="scientific">Patellaria atrata CBS 101060</name>
    <dbReference type="NCBI Taxonomy" id="1346257"/>
    <lineage>
        <taxon>Eukaryota</taxon>
        <taxon>Fungi</taxon>
        <taxon>Dikarya</taxon>
        <taxon>Ascomycota</taxon>
        <taxon>Pezizomycotina</taxon>
        <taxon>Dothideomycetes</taxon>
        <taxon>Dothideomycetes incertae sedis</taxon>
        <taxon>Patellariales</taxon>
        <taxon>Patellariaceae</taxon>
        <taxon>Patellaria</taxon>
    </lineage>
</organism>
<keyword evidence="3" id="KW-0808">Transferase</keyword>
<keyword evidence="2" id="KW-0328">Glycosyltransferase</keyword>
<evidence type="ECO:0000313" key="13">
    <source>
        <dbReference type="Proteomes" id="UP000799429"/>
    </source>
</evidence>
<dbReference type="PANTHER" id="PTHR20961:SF148">
    <property type="entry name" value="EGF DOMAIN-SPECIFIC O-LINKED N-ACETYLGLUCOSAMINE TRANSFERASE"/>
    <property type="match status" value="1"/>
</dbReference>
<proteinExistence type="predicted"/>
<dbReference type="InterPro" id="IPR049625">
    <property type="entry name" value="Glyco_transf_61_cat"/>
</dbReference>
<evidence type="ECO:0000313" key="12">
    <source>
        <dbReference type="EMBL" id="KAF2842991.1"/>
    </source>
</evidence>
<dbReference type="GO" id="GO:0097363">
    <property type="term" value="F:protein O-acetylglucosaminyltransferase activity"/>
    <property type="evidence" value="ECO:0007669"/>
    <property type="project" value="UniProtKB-EC"/>
</dbReference>
<evidence type="ECO:0000256" key="4">
    <source>
        <dbReference type="ARBA" id="ARBA00022729"/>
    </source>
</evidence>
<sequence length="441" mass="50420">MPGTVGDLDVPLEYFLTTKDDEWCENAYGLSYLRNGASSRKEYCEEGSSSGLTCFHNQICPECDDNFCVARNVAFDVNAEKHFSLDCKLKDWGDKIDAPTNIINFRKYMFETGPKETFRSFIKNITHPAQGQLEAAKKSCASHQRKKEYTILFKRDGTNEKGSHPWHGLMELFSLYLTIDILRSGSNPEFGEVDFDNTQVVLLDPFPDGLFYSLWGMFAKKPIIHLSEFTKQIASGEKCLDNVILPLPGAANPMWKGDWRPKPCTHSALLDTWVNRLTDHYNVSTTTRAPDAPVTVTFIDRPKRRRLHDQDALLESLRRRFPTVEIRALNMRDMDMRQRIQVAAETDVLVGVHGSGLTFSMFQPKGSSVVEIQPEGFKHFGFRNLANLRQQRYFRAHASLDRGMNWQKTVEVTLEERRFELLMESAVQSVLHRGVVHSDVI</sequence>
<keyword evidence="5" id="KW-0256">Endoplasmic reticulum</keyword>
<dbReference type="EMBL" id="MU006089">
    <property type="protein sequence ID" value="KAF2842991.1"/>
    <property type="molecule type" value="Genomic_DNA"/>
</dbReference>
<accession>A0A9P4SHF3</accession>
<comment type="catalytic activity">
    <reaction evidence="9">
        <text>L-seryl-[protein] + UDP-N-acetyl-alpha-D-glucosamine = 3-O-(N-acetyl-beta-D-glucosaminyl)-L-seryl-[protein] + UDP + H(+)</text>
        <dbReference type="Rhea" id="RHEA:48904"/>
        <dbReference type="Rhea" id="RHEA-COMP:9863"/>
        <dbReference type="Rhea" id="RHEA-COMP:12251"/>
        <dbReference type="ChEBI" id="CHEBI:15378"/>
        <dbReference type="ChEBI" id="CHEBI:29999"/>
        <dbReference type="ChEBI" id="CHEBI:57705"/>
        <dbReference type="ChEBI" id="CHEBI:58223"/>
        <dbReference type="ChEBI" id="CHEBI:90838"/>
        <dbReference type="EC" id="2.4.1.255"/>
    </reaction>
</comment>
<evidence type="ECO:0000256" key="1">
    <source>
        <dbReference type="ARBA" id="ARBA00011970"/>
    </source>
</evidence>
<evidence type="ECO:0000259" key="11">
    <source>
        <dbReference type="Pfam" id="PF04577"/>
    </source>
</evidence>
<evidence type="ECO:0000256" key="10">
    <source>
        <dbReference type="ARBA" id="ARBA00049432"/>
    </source>
</evidence>
<evidence type="ECO:0000256" key="8">
    <source>
        <dbReference type="ARBA" id="ARBA00042574"/>
    </source>
</evidence>